<feature type="domain" description="Pyridoxamine 5'-phosphate oxidase N-terminal" evidence="2">
    <location>
        <begin position="5"/>
        <end position="128"/>
    </location>
</feature>
<evidence type="ECO:0000256" key="1">
    <source>
        <dbReference type="ARBA" id="ARBA00023002"/>
    </source>
</evidence>
<evidence type="ECO:0000259" key="2">
    <source>
        <dbReference type="Pfam" id="PF01243"/>
    </source>
</evidence>
<dbReference type="GO" id="GO:0005829">
    <property type="term" value="C:cytosol"/>
    <property type="evidence" value="ECO:0007669"/>
    <property type="project" value="TreeGrafter"/>
</dbReference>
<dbReference type="NCBIfam" id="TIGR03618">
    <property type="entry name" value="Rv1155_F420"/>
    <property type="match status" value="1"/>
</dbReference>
<dbReference type="InterPro" id="IPR011576">
    <property type="entry name" value="Pyridox_Oxase_N"/>
</dbReference>
<keyword evidence="1" id="KW-0560">Oxidoreductase</keyword>
<sequence length="131" mass="14322">MPSLSKKQVELLLEPHVAQFVTLMENGSPQISPVWVDTDGENILVNTATGRLKTDNIKRDARVAIAVFDPTNPYSRVVNISGLVSDITESGAIDHINTLAKKYTGNQIYQGHNSHETRLIVVIKPTTITGS</sequence>
<proteinExistence type="predicted"/>
<name>A0A381SPZ9_9ZZZZ</name>
<dbReference type="SUPFAM" id="SSF50475">
    <property type="entry name" value="FMN-binding split barrel"/>
    <property type="match status" value="1"/>
</dbReference>
<evidence type="ECO:0000313" key="3">
    <source>
        <dbReference type="EMBL" id="SVA06100.1"/>
    </source>
</evidence>
<gene>
    <name evidence="3" type="ORF">METZ01_LOCUS58954</name>
</gene>
<dbReference type="InterPro" id="IPR012349">
    <property type="entry name" value="Split_barrel_FMN-bd"/>
</dbReference>
<dbReference type="EMBL" id="UINC01003411">
    <property type="protein sequence ID" value="SVA06100.1"/>
    <property type="molecule type" value="Genomic_DNA"/>
</dbReference>
<dbReference type="AlphaFoldDB" id="A0A381SPZ9"/>
<dbReference type="InterPro" id="IPR052019">
    <property type="entry name" value="F420H2_bilvrd_red/Heme_oxyg"/>
</dbReference>
<dbReference type="PANTHER" id="PTHR35176:SF6">
    <property type="entry name" value="HEME OXYGENASE HI_0854-RELATED"/>
    <property type="match status" value="1"/>
</dbReference>
<dbReference type="Pfam" id="PF01243">
    <property type="entry name" value="PNPOx_N"/>
    <property type="match status" value="1"/>
</dbReference>
<protein>
    <recommendedName>
        <fullName evidence="2">Pyridoxamine 5'-phosphate oxidase N-terminal domain-containing protein</fullName>
    </recommendedName>
</protein>
<dbReference type="InterPro" id="IPR019920">
    <property type="entry name" value="F420-binding_dom_put"/>
</dbReference>
<dbReference type="GO" id="GO:0070967">
    <property type="term" value="F:coenzyme F420 binding"/>
    <property type="evidence" value="ECO:0007669"/>
    <property type="project" value="TreeGrafter"/>
</dbReference>
<dbReference type="PANTHER" id="PTHR35176">
    <property type="entry name" value="HEME OXYGENASE HI_0854-RELATED"/>
    <property type="match status" value="1"/>
</dbReference>
<dbReference type="Gene3D" id="2.30.110.10">
    <property type="entry name" value="Electron Transport, Fmn-binding Protein, Chain A"/>
    <property type="match status" value="1"/>
</dbReference>
<organism evidence="3">
    <name type="scientific">marine metagenome</name>
    <dbReference type="NCBI Taxonomy" id="408172"/>
    <lineage>
        <taxon>unclassified sequences</taxon>
        <taxon>metagenomes</taxon>
        <taxon>ecological metagenomes</taxon>
    </lineage>
</organism>
<accession>A0A381SPZ9</accession>
<reference evidence="3" key="1">
    <citation type="submission" date="2018-05" db="EMBL/GenBank/DDBJ databases">
        <authorList>
            <person name="Lanie J.A."/>
            <person name="Ng W.-L."/>
            <person name="Kazmierczak K.M."/>
            <person name="Andrzejewski T.M."/>
            <person name="Davidsen T.M."/>
            <person name="Wayne K.J."/>
            <person name="Tettelin H."/>
            <person name="Glass J.I."/>
            <person name="Rusch D."/>
            <person name="Podicherti R."/>
            <person name="Tsui H.-C.T."/>
            <person name="Winkler M.E."/>
        </authorList>
    </citation>
    <scope>NUCLEOTIDE SEQUENCE</scope>
</reference>
<dbReference type="GO" id="GO:0016627">
    <property type="term" value="F:oxidoreductase activity, acting on the CH-CH group of donors"/>
    <property type="evidence" value="ECO:0007669"/>
    <property type="project" value="TreeGrafter"/>
</dbReference>